<dbReference type="AlphaFoldDB" id="A0A2T1LQH2"/>
<proteinExistence type="predicted"/>
<dbReference type="Proteomes" id="UP000239001">
    <property type="component" value="Unassembled WGS sequence"/>
</dbReference>
<gene>
    <name evidence="1" type="ORF">C7H19_24770</name>
</gene>
<evidence type="ECO:0000313" key="1">
    <source>
        <dbReference type="EMBL" id="PSF28132.1"/>
    </source>
</evidence>
<accession>A0A2T1LQH2</accession>
<dbReference type="EMBL" id="PXOH01000078">
    <property type="protein sequence ID" value="PSF28132.1"/>
    <property type="molecule type" value="Genomic_DNA"/>
</dbReference>
<name>A0A2T1LQH2_9CHRO</name>
<sequence>MIYDWNKPHIDDRHFLLLIQQWLLGLDLRAILANEPYHKRWLSQLQERYNFNKSKQIHFNLQLSQLINDEMIEANYDCITQEHSFHNIHYFRTHEIINKELIEKDYKNQISLWLLKEKFEAQPDAITINYWFLTEIELLHSRIEYTETLHRQITKNLLKPKIETMTLPEIPVFQLNIDEIPKINPFIS</sequence>
<organism evidence="1 2">
    <name type="scientific">Aphanothece hegewaldii CCALA 016</name>
    <dbReference type="NCBI Taxonomy" id="2107694"/>
    <lineage>
        <taxon>Bacteria</taxon>
        <taxon>Bacillati</taxon>
        <taxon>Cyanobacteriota</taxon>
        <taxon>Cyanophyceae</taxon>
        <taxon>Oscillatoriophycideae</taxon>
        <taxon>Chroococcales</taxon>
        <taxon>Aphanothecaceae</taxon>
        <taxon>Aphanothece</taxon>
    </lineage>
</organism>
<evidence type="ECO:0000313" key="2">
    <source>
        <dbReference type="Proteomes" id="UP000239001"/>
    </source>
</evidence>
<comment type="caution">
    <text evidence="1">The sequence shown here is derived from an EMBL/GenBank/DDBJ whole genome shotgun (WGS) entry which is preliminary data.</text>
</comment>
<reference evidence="1 2" key="1">
    <citation type="submission" date="2018-03" db="EMBL/GenBank/DDBJ databases">
        <title>The ancient ancestry and fast evolution of plastids.</title>
        <authorList>
            <person name="Moore K.R."/>
            <person name="Magnabosco C."/>
            <person name="Momper L."/>
            <person name="Gold D.A."/>
            <person name="Bosak T."/>
            <person name="Fournier G.P."/>
        </authorList>
    </citation>
    <scope>NUCLEOTIDE SEQUENCE [LARGE SCALE GENOMIC DNA]</scope>
    <source>
        <strain evidence="1 2">CCALA 016</strain>
    </source>
</reference>
<protein>
    <submittedName>
        <fullName evidence="1">Uncharacterized protein</fullName>
    </submittedName>
</protein>
<dbReference type="RefSeq" id="WP_106459573.1">
    <property type="nucleotide sequence ID" value="NZ_PXOH01000078.1"/>
</dbReference>
<reference evidence="1 2" key="2">
    <citation type="submission" date="2018-03" db="EMBL/GenBank/DDBJ databases">
        <authorList>
            <person name="Keele B.F."/>
        </authorList>
    </citation>
    <scope>NUCLEOTIDE SEQUENCE [LARGE SCALE GENOMIC DNA]</scope>
    <source>
        <strain evidence="1 2">CCALA 016</strain>
    </source>
</reference>
<keyword evidence="2" id="KW-1185">Reference proteome</keyword>